<evidence type="ECO:0000256" key="1">
    <source>
        <dbReference type="SAM" id="SignalP"/>
    </source>
</evidence>
<gene>
    <name evidence="2" type="ORF">K469DRAFT_681379</name>
</gene>
<dbReference type="AlphaFoldDB" id="A0A6A6EUX7"/>
<dbReference type="Proteomes" id="UP000800200">
    <property type="component" value="Unassembled WGS sequence"/>
</dbReference>
<evidence type="ECO:0000313" key="3">
    <source>
        <dbReference type="Proteomes" id="UP000800200"/>
    </source>
</evidence>
<feature type="chain" id="PRO_5025570549" description="Secreted protein" evidence="1">
    <location>
        <begin position="16"/>
        <end position="110"/>
    </location>
</feature>
<organism evidence="2 3">
    <name type="scientific">Zopfia rhizophila CBS 207.26</name>
    <dbReference type="NCBI Taxonomy" id="1314779"/>
    <lineage>
        <taxon>Eukaryota</taxon>
        <taxon>Fungi</taxon>
        <taxon>Dikarya</taxon>
        <taxon>Ascomycota</taxon>
        <taxon>Pezizomycotina</taxon>
        <taxon>Dothideomycetes</taxon>
        <taxon>Dothideomycetes incertae sedis</taxon>
        <taxon>Zopfiaceae</taxon>
        <taxon>Zopfia</taxon>
    </lineage>
</organism>
<keyword evidence="1" id="KW-0732">Signal</keyword>
<proteinExistence type="predicted"/>
<dbReference type="EMBL" id="ML994610">
    <property type="protein sequence ID" value="KAF2195005.1"/>
    <property type="molecule type" value="Genomic_DNA"/>
</dbReference>
<protein>
    <recommendedName>
        <fullName evidence="4">Secreted protein</fullName>
    </recommendedName>
</protein>
<keyword evidence="3" id="KW-1185">Reference proteome</keyword>
<sequence length="110" mass="12035">MVSAIFLFALSIVNAMLVESLIPPRRNCLTLWYTGRMVNSSSTTMRLPQQFNIENTSLRSLGGFQTASPGNTLKASRSSCTVNGRVTSIKPVKDEVRFAVRGKGALEQVI</sequence>
<reference evidence="2" key="1">
    <citation type="journal article" date="2020" name="Stud. Mycol.">
        <title>101 Dothideomycetes genomes: a test case for predicting lifestyles and emergence of pathogens.</title>
        <authorList>
            <person name="Haridas S."/>
            <person name="Albert R."/>
            <person name="Binder M."/>
            <person name="Bloem J."/>
            <person name="Labutti K."/>
            <person name="Salamov A."/>
            <person name="Andreopoulos B."/>
            <person name="Baker S."/>
            <person name="Barry K."/>
            <person name="Bills G."/>
            <person name="Bluhm B."/>
            <person name="Cannon C."/>
            <person name="Castanera R."/>
            <person name="Culley D."/>
            <person name="Daum C."/>
            <person name="Ezra D."/>
            <person name="Gonzalez J."/>
            <person name="Henrissat B."/>
            <person name="Kuo A."/>
            <person name="Liang C."/>
            <person name="Lipzen A."/>
            <person name="Lutzoni F."/>
            <person name="Magnuson J."/>
            <person name="Mondo S."/>
            <person name="Nolan M."/>
            <person name="Ohm R."/>
            <person name="Pangilinan J."/>
            <person name="Park H.-J."/>
            <person name="Ramirez L."/>
            <person name="Alfaro M."/>
            <person name="Sun H."/>
            <person name="Tritt A."/>
            <person name="Yoshinaga Y."/>
            <person name="Zwiers L.-H."/>
            <person name="Turgeon B."/>
            <person name="Goodwin S."/>
            <person name="Spatafora J."/>
            <person name="Crous P."/>
            <person name="Grigoriev I."/>
        </authorList>
    </citation>
    <scope>NUCLEOTIDE SEQUENCE</scope>
    <source>
        <strain evidence="2">CBS 207.26</strain>
    </source>
</reference>
<evidence type="ECO:0000313" key="2">
    <source>
        <dbReference type="EMBL" id="KAF2195005.1"/>
    </source>
</evidence>
<accession>A0A6A6EUX7</accession>
<feature type="signal peptide" evidence="1">
    <location>
        <begin position="1"/>
        <end position="15"/>
    </location>
</feature>
<evidence type="ECO:0008006" key="4">
    <source>
        <dbReference type="Google" id="ProtNLM"/>
    </source>
</evidence>
<name>A0A6A6EUX7_9PEZI</name>